<accession>A0A1I7UFQ5</accession>
<evidence type="ECO:0000313" key="4">
    <source>
        <dbReference type="WBParaSite" id="Csp11.Scaffold629.g8863.t1"/>
    </source>
</evidence>
<dbReference type="WBParaSite" id="Csp11.Scaffold629.g8863.t1">
    <property type="protein sequence ID" value="Csp11.Scaffold629.g8863.t1"/>
    <property type="gene ID" value="Csp11.Scaffold629.g8863"/>
</dbReference>
<feature type="compositionally biased region" description="Polar residues" evidence="2">
    <location>
        <begin position="8"/>
        <end position="17"/>
    </location>
</feature>
<proteinExistence type="predicted"/>
<sequence length="283" mass="32677">MFPIYPPFQSQPSTSYHQAPGFHPNPWGNYANMPGFPTVPQPIPMPVDLEQRVAELEGEKAALLKKTGELEMRNKDLERRLYREERKNRELQEENERLRVFQVIWFDQKRKAEHEAAGVQVASDDVMELKCVHSKGVALGMDMRKRQAKRIPTRSVPKSVLERHVVELEKQYNEILHSPSTAIHASVIQTGHSMSKRKARIIIQNKGTMENAVWIDIGSTTVAVSMKKFRLKPGELRSVEAKWPINRMEMTVPIRYYVPNSSTNSTRDWTEMDRASTLHIKLH</sequence>
<dbReference type="Proteomes" id="UP000095282">
    <property type="component" value="Unplaced"/>
</dbReference>
<dbReference type="AlphaFoldDB" id="A0A1I7UFQ5"/>
<feature type="region of interest" description="Disordered" evidence="2">
    <location>
        <begin position="1"/>
        <end position="21"/>
    </location>
</feature>
<keyword evidence="3" id="KW-1185">Reference proteome</keyword>
<protein>
    <submittedName>
        <fullName evidence="4">Major sperm protein</fullName>
    </submittedName>
</protein>
<feature type="coiled-coil region" evidence="1">
    <location>
        <begin position="53"/>
        <end position="94"/>
    </location>
</feature>
<evidence type="ECO:0000256" key="1">
    <source>
        <dbReference type="SAM" id="Coils"/>
    </source>
</evidence>
<evidence type="ECO:0000256" key="2">
    <source>
        <dbReference type="SAM" id="MobiDB-lite"/>
    </source>
</evidence>
<organism evidence="3 4">
    <name type="scientific">Caenorhabditis tropicalis</name>
    <dbReference type="NCBI Taxonomy" id="1561998"/>
    <lineage>
        <taxon>Eukaryota</taxon>
        <taxon>Metazoa</taxon>
        <taxon>Ecdysozoa</taxon>
        <taxon>Nematoda</taxon>
        <taxon>Chromadorea</taxon>
        <taxon>Rhabditida</taxon>
        <taxon>Rhabditina</taxon>
        <taxon>Rhabditomorpha</taxon>
        <taxon>Rhabditoidea</taxon>
        <taxon>Rhabditidae</taxon>
        <taxon>Peloderinae</taxon>
        <taxon>Caenorhabditis</taxon>
    </lineage>
</organism>
<evidence type="ECO:0000313" key="3">
    <source>
        <dbReference type="Proteomes" id="UP000095282"/>
    </source>
</evidence>
<name>A0A1I7UFQ5_9PELO</name>
<keyword evidence="1" id="KW-0175">Coiled coil</keyword>
<reference evidence="4" key="1">
    <citation type="submission" date="2016-11" db="UniProtKB">
        <authorList>
            <consortium name="WormBaseParasite"/>
        </authorList>
    </citation>
    <scope>IDENTIFICATION</scope>
</reference>